<reference evidence="2" key="2">
    <citation type="submission" date="2019-10" db="EMBL/GenBank/DDBJ databases">
        <title>A de novo genome assembly of a pear dwarfing rootstock.</title>
        <authorList>
            <person name="Wang F."/>
            <person name="Wang J."/>
            <person name="Li S."/>
            <person name="Zhang Y."/>
            <person name="Fang M."/>
            <person name="Ma L."/>
            <person name="Zhao Y."/>
            <person name="Jiang S."/>
        </authorList>
    </citation>
    <scope>NUCLEOTIDE SEQUENCE [LARGE SCALE GENOMIC DNA]</scope>
</reference>
<dbReference type="EMBL" id="SMOL01000559">
    <property type="protein sequence ID" value="KAB2606494.1"/>
    <property type="molecule type" value="Genomic_DNA"/>
</dbReference>
<protein>
    <submittedName>
        <fullName evidence="1">Uncharacterized protein</fullName>
    </submittedName>
</protein>
<sequence length="124" mass="12919">MVVGKGTVVLGWGIGGGGGGVSSLVATVPLPPLLRVSGRPPVPFCLPVGPSDHWQVDRQHEHVYSLTKVVQSARRFNWLSDLQGNSTTANKGFYGSGEGRVPCQPLPAATEHAYGGGVCPSVDE</sequence>
<dbReference type="AlphaFoldDB" id="A0A5N5G7C9"/>
<dbReference type="Proteomes" id="UP000327157">
    <property type="component" value="Chromosome 11"/>
</dbReference>
<proteinExistence type="predicted"/>
<name>A0A5N5G7C9_9ROSA</name>
<gene>
    <name evidence="1" type="ORF">D8674_006211</name>
</gene>
<reference evidence="1 2" key="1">
    <citation type="submission" date="2019-09" db="EMBL/GenBank/DDBJ databases">
        <authorList>
            <person name="Ou C."/>
        </authorList>
    </citation>
    <scope>NUCLEOTIDE SEQUENCE [LARGE SCALE GENOMIC DNA]</scope>
    <source>
        <strain evidence="1">S2</strain>
        <tissue evidence="1">Leaf</tissue>
    </source>
</reference>
<accession>A0A5N5G7C9</accession>
<reference evidence="1 2" key="3">
    <citation type="submission" date="2019-11" db="EMBL/GenBank/DDBJ databases">
        <title>A de novo genome assembly of a pear dwarfing rootstock.</title>
        <authorList>
            <person name="Wang F."/>
            <person name="Wang J."/>
            <person name="Li S."/>
            <person name="Zhang Y."/>
            <person name="Fang M."/>
            <person name="Ma L."/>
            <person name="Zhao Y."/>
            <person name="Jiang S."/>
        </authorList>
    </citation>
    <scope>NUCLEOTIDE SEQUENCE [LARGE SCALE GENOMIC DNA]</scope>
    <source>
        <strain evidence="1">S2</strain>
        <tissue evidence="1">Leaf</tissue>
    </source>
</reference>
<organism evidence="1 2">
    <name type="scientific">Pyrus ussuriensis x Pyrus communis</name>
    <dbReference type="NCBI Taxonomy" id="2448454"/>
    <lineage>
        <taxon>Eukaryota</taxon>
        <taxon>Viridiplantae</taxon>
        <taxon>Streptophyta</taxon>
        <taxon>Embryophyta</taxon>
        <taxon>Tracheophyta</taxon>
        <taxon>Spermatophyta</taxon>
        <taxon>Magnoliopsida</taxon>
        <taxon>eudicotyledons</taxon>
        <taxon>Gunneridae</taxon>
        <taxon>Pentapetalae</taxon>
        <taxon>rosids</taxon>
        <taxon>fabids</taxon>
        <taxon>Rosales</taxon>
        <taxon>Rosaceae</taxon>
        <taxon>Amygdaloideae</taxon>
        <taxon>Maleae</taxon>
        <taxon>Pyrus</taxon>
    </lineage>
</organism>
<keyword evidence="2" id="KW-1185">Reference proteome</keyword>
<evidence type="ECO:0000313" key="1">
    <source>
        <dbReference type="EMBL" id="KAB2606494.1"/>
    </source>
</evidence>
<evidence type="ECO:0000313" key="2">
    <source>
        <dbReference type="Proteomes" id="UP000327157"/>
    </source>
</evidence>
<comment type="caution">
    <text evidence="1">The sequence shown here is derived from an EMBL/GenBank/DDBJ whole genome shotgun (WGS) entry which is preliminary data.</text>
</comment>